<dbReference type="PANTHER" id="PTHR12144">
    <property type="entry name" value="NEGATIVE ELONGATION FACTOR D"/>
    <property type="match status" value="1"/>
</dbReference>
<dbReference type="Proteomes" id="UP001177023">
    <property type="component" value="Unassembled WGS sequence"/>
</dbReference>
<protein>
    <recommendedName>
        <fullName evidence="10">Negative elongation factor C/D</fullName>
    </recommendedName>
</protein>
<evidence type="ECO:0000313" key="8">
    <source>
        <dbReference type="EMBL" id="CAJ0574051.1"/>
    </source>
</evidence>
<dbReference type="Pfam" id="PF04858">
    <property type="entry name" value="TH1"/>
    <property type="match status" value="1"/>
</dbReference>
<feature type="compositionally biased region" description="Basic and acidic residues" evidence="7">
    <location>
        <begin position="86"/>
        <end position="97"/>
    </location>
</feature>
<dbReference type="AlphaFoldDB" id="A0AA36FZI5"/>
<keyword evidence="4" id="KW-0805">Transcription regulation</keyword>
<evidence type="ECO:0000256" key="3">
    <source>
        <dbReference type="ARBA" id="ARBA00022491"/>
    </source>
</evidence>
<dbReference type="PANTHER" id="PTHR12144:SF0">
    <property type="entry name" value="NEGATIVE ELONGATION FACTOR C_D"/>
    <property type="match status" value="1"/>
</dbReference>
<comment type="similarity">
    <text evidence="2">Belongs to the NELF-D family.</text>
</comment>
<comment type="subcellular location">
    <subcellularLocation>
        <location evidence="1">Nucleus</location>
    </subcellularLocation>
</comment>
<accession>A0AA36FZI5</accession>
<evidence type="ECO:0000313" key="9">
    <source>
        <dbReference type="Proteomes" id="UP001177023"/>
    </source>
</evidence>
<keyword evidence="6" id="KW-0539">Nucleus</keyword>
<keyword evidence="3" id="KW-0678">Repressor</keyword>
<evidence type="ECO:0000256" key="2">
    <source>
        <dbReference type="ARBA" id="ARBA00005726"/>
    </source>
</evidence>
<evidence type="ECO:0000256" key="1">
    <source>
        <dbReference type="ARBA" id="ARBA00004123"/>
    </source>
</evidence>
<keyword evidence="5" id="KW-0804">Transcription</keyword>
<feature type="region of interest" description="Disordered" evidence="7">
    <location>
        <begin position="79"/>
        <end position="128"/>
    </location>
</feature>
<gene>
    <name evidence="8" type="ORF">MSPICULIGERA_LOCUS12394</name>
</gene>
<evidence type="ECO:0000256" key="5">
    <source>
        <dbReference type="ARBA" id="ARBA00023163"/>
    </source>
</evidence>
<organism evidence="8 9">
    <name type="scientific">Mesorhabditis spiculigera</name>
    <dbReference type="NCBI Taxonomy" id="96644"/>
    <lineage>
        <taxon>Eukaryota</taxon>
        <taxon>Metazoa</taxon>
        <taxon>Ecdysozoa</taxon>
        <taxon>Nematoda</taxon>
        <taxon>Chromadorea</taxon>
        <taxon>Rhabditida</taxon>
        <taxon>Rhabditina</taxon>
        <taxon>Rhabditomorpha</taxon>
        <taxon>Rhabditoidea</taxon>
        <taxon>Rhabditidae</taxon>
        <taxon>Mesorhabditinae</taxon>
        <taxon>Mesorhabditis</taxon>
    </lineage>
</organism>
<sequence>MAESEDESMSTQEIIALLKTPDFILDGAVERVLEPYLASKESDVDMVVDCLSTNYRGSANMCKLMTDWLEQLGFDKAEPQASTSEAKADEHEADLKKGDKKGKAKGRARQKREKKDDPADAPTTSDPALSAVTACAENTMATFLKRHFKSECADRIFDESGGGIEWLSELISHKRWRQIIYELVDQNPHCLMLKFAVKLISDAGHQREIVGVQSASDQLEIYSRVLVTAIDAVLTEHRRGEHTEKYEAVFAELQKIVSQGEHTYLYASALLEALSRTSTGMSAAACHHVMQSLRTAVKGREHETTAIRCALLHTQEEQVEATVIQALLTMTSKGELNPADMTQVYQQYILPHPPPVEAIRDPLFIHMLVDSIFHCDGPRVNVEHREKYIYLLAYASSVSETFRNGRRAQMRVDLDIARVAIERTAAAVEAADDVAVELPNLLREARFPVVATGLLHYAETLLLADNRMGDPPLWVFVLVDQVAAQHPNLHSTAFALCLKLYEKVSLQPDASEVIMERQRILVDRFVHLLSIGFTIPVLQKVNQMFRNSDIDASLVRYFTLEVLEIISPPYTKEFCKLFLPLIADEEIFDKALREKTPIAGEFLAYCQSNYQMTSCS</sequence>
<dbReference type="GO" id="GO:0032021">
    <property type="term" value="C:NELF complex"/>
    <property type="evidence" value="ECO:0007669"/>
    <property type="project" value="TreeGrafter"/>
</dbReference>
<evidence type="ECO:0000256" key="6">
    <source>
        <dbReference type="ARBA" id="ARBA00023242"/>
    </source>
</evidence>
<dbReference type="EMBL" id="CATQJA010002626">
    <property type="protein sequence ID" value="CAJ0574051.1"/>
    <property type="molecule type" value="Genomic_DNA"/>
</dbReference>
<reference evidence="8" key="1">
    <citation type="submission" date="2023-06" db="EMBL/GenBank/DDBJ databases">
        <authorList>
            <person name="Delattre M."/>
        </authorList>
    </citation>
    <scope>NUCLEOTIDE SEQUENCE</scope>
    <source>
        <strain evidence="8">AF72</strain>
    </source>
</reference>
<name>A0AA36FZI5_9BILA</name>
<keyword evidence="9" id="KW-1185">Reference proteome</keyword>
<feature type="non-terminal residue" evidence="8">
    <location>
        <position position="1"/>
    </location>
</feature>
<evidence type="ECO:0000256" key="7">
    <source>
        <dbReference type="SAM" id="MobiDB-lite"/>
    </source>
</evidence>
<dbReference type="GO" id="GO:0003723">
    <property type="term" value="F:RNA binding"/>
    <property type="evidence" value="ECO:0007669"/>
    <property type="project" value="TreeGrafter"/>
</dbReference>
<dbReference type="InterPro" id="IPR006942">
    <property type="entry name" value="TH1"/>
</dbReference>
<evidence type="ECO:0008006" key="10">
    <source>
        <dbReference type="Google" id="ProtNLM"/>
    </source>
</evidence>
<evidence type="ECO:0000256" key="4">
    <source>
        <dbReference type="ARBA" id="ARBA00023015"/>
    </source>
</evidence>
<proteinExistence type="inferred from homology"/>
<dbReference type="GO" id="GO:0034244">
    <property type="term" value="P:negative regulation of transcription elongation by RNA polymerase II"/>
    <property type="evidence" value="ECO:0007669"/>
    <property type="project" value="TreeGrafter"/>
</dbReference>
<comment type="caution">
    <text evidence="8">The sequence shown here is derived from an EMBL/GenBank/DDBJ whole genome shotgun (WGS) entry which is preliminary data.</text>
</comment>
<feature type="compositionally biased region" description="Basic residues" evidence="7">
    <location>
        <begin position="98"/>
        <end position="112"/>
    </location>
</feature>